<organism evidence="2 3">
    <name type="scientific">Acanthosepion pharaonis</name>
    <name type="common">Pharaoh cuttlefish</name>
    <name type="synonym">Sepia pharaonis</name>
    <dbReference type="NCBI Taxonomy" id="158019"/>
    <lineage>
        <taxon>Eukaryota</taxon>
        <taxon>Metazoa</taxon>
        <taxon>Spiralia</taxon>
        <taxon>Lophotrochozoa</taxon>
        <taxon>Mollusca</taxon>
        <taxon>Cephalopoda</taxon>
        <taxon>Coleoidea</taxon>
        <taxon>Decapodiformes</taxon>
        <taxon>Sepiida</taxon>
        <taxon>Sepiina</taxon>
        <taxon>Sepiidae</taxon>
        <taxon>Acanthosepion</taxon>
    </lineage>
</organism>
<accession>A0A812BBZ9</accession>
<feature type="transmembrane region" description="Helical" evidence="1">
    <location>
        <begin position="150"/>
        <end position="171"/>
    </location>
</feature>
<dbReference type="EMBL" id="CAHIKZ030000467">
    <property type="protein sequence ID" value="CAE1175871.1"/>
    <property type="molecule type" value="Genomic_DNA"/>
</dbReference>
<evidence type="ECO:0000256" key="1">
    <source>
        <dbReference type="SAM" id="Phobius"/>
    </source>
</evidence>
<evidence type="ECO:0000313" key="2">
    <source>
        <dbReference type="EMBL" id="CAE1175871.1"/>
    </source>
</evidence>
<dbReference type="Proteomes" id="UP000597762">
    <property type="component" value="Unassembled WGS sequence"/>
</dbReference>
<keyword evidence="1" id="KW-1133">Transmembrane helix</keyword>
<name>A0A812BBZ9_ACAPH</name>
<comment type="caution">
    <text evidence="2">The sequence shown here is derived from an EMBL/GenBank/DDBJ whole genome shotgun (WGS) entry which is preliminary data.</text>
</comment>
<keyword evidence="3" id="KW-1185">Reference proteome</keyword>
<evidence type="ECO:0000313" key="3">
    <source>
        <dbReference type="Proteomes" id="UP000597762"/>
    </source>
</evidence>
<protein>
    <submittedName>
        <fullName evidence="2">Uncharacterized protein</fullName>
    </submittedName>
</protein>
<feature type="transmembrane region" description="Helical" evidence="1">
    <location>
        <begin position="118"/>
        <end position="138"/>
    </location>
</feature>
<sequence>MGQVTRERFSLGRRGCIDERKLTDWIIKVKSAITQKAKKRKCNLMLPLRFRLWAKFLFITCSSVCSFFLLSLSLSFCFFPPWVLSSSSPACALLLPNLNLKFLLTLGLSHFLSSPFGFFLSSLLLTLLSLSLSLLLLLPTLHSVFSPFCTLSPFSLLHFVLPLILLLPLFGFSLTPLFPTLSLSHLLTYLGSFFLLSSPPCSLSPLLLHPHFALSLLPLFHTLCSFSHISSPL</sequence>
<proteinExistence type="predicted"/>
<keyword evidence="1" id="KW-0812">Transmembrane</keyword>
<feature type="transmembrane region" description="Helical" evidence="1">
    <location>
        <begin position="177"/>
        <end position="196"/>
    </location>
</feature>
<reference evidence="2" key="1">
    <citation type="submission" date="2021-01" db="EMBL/GenBank/DDBJ databases">
        <authorList>
            <person name="Li R."/>
            <person name="Bekaert M."/>
        </authorList>
    </citation>
    <scope>NUCLEOTIDE SEQUENCE</scope>
    <source>
        <strain evidence="2">Farmed</strain>
    </source>
</reference>
<keyword evidence="1" id="KW-0472">Membrane</keyword>
<dbReference type="AlphaFoldDB" id="A0A812BBZ9"/>
<feature type="transmembrane region" description="Helical" evidence="1">
    <location>
        <begin position="56"/>
        <end position="79"/>
    </location>
</feature>
<gene>
    <name evidence="2" type="ORF">SPHA_13859</name>
</gene>
<feature type="transmembrane region" description="Helical" evidence="1">
    <location>
        <begin position="91"/>
        <end position="112"/>
    </location>
</feature>